<accession>A0AAD1U4T6</accession>
<evidence type="ECO:0000313" key="2">
    <source>
        <dbReference type="Proteomes" id="UP001295684"/>
    </source>
</evidence>
<comment type="caution">
    <text evidence="1">The sequence shown here is derived from an EMBL/GenBank/DDBJ whole genome shotgun (WGS) entry which is preliminary data.</text>
</comment>
<reference evidence="1" key="1">
    <citation type="submission" date="2023-07" db="EMBL/GenBank/DDBJ databases">
        <authorList>
            <consortium name="AG Swart"/>
            <person name="Singh M."/>
            <person name="Singh A."/>
            <person name="Seah K."/>
            <person name="Emmerich C."/>
        </authorList>
    </citation>
    <scope>NUCLEOTIDE SEQUENCE</scope>
    <source>
        <strain evidence="1">DP1</strain>
    </source>
</reference>
<evidence type="ECO:0000313" key="1">
    <source>
        <dbReference type="EMBL" id="CAI2359273.1"/>
    </source>
</evidence>
<organism evidence="1 2">
    <name type="scientific">Euplotes crassus</name>
    <dbReference type="NCBI Taxonomy" id="5936"/>
    <lineage>
        <taxon>Eukaryota</taxon>
        <taxon>Sar</taxon>
        <taxon>Alveolata</taxon>
        <taxon>Ciliophora</taxon>
        <taxon>Intramacronucleata</taxon>
        <taxon>Spirotrichea</taxon>
        <taxon>Hypotrichia</taxon>
        <taxon>Euplotida</taxon>
        <taxon>Euplotidae</taxon>
        <taxon>Moneuplotes</taxon>
    </lineage>
</organism>
<dbReference type="EMBL" id="CAMPGE010000526">
    <property type="protein sequence ID" value="CAI2359273.1"/>
    <property type="molecule type" value="Genomic_DNA"/>
</dbReference>
<dbReference type="Proteomes" id="UP001295684">
    <property type="component" value="Unassembled WGS sequence"/>
</dbReference>
<name>A0AAD1U4T6_EUPCR</name>
<protein>
    <submittedName>
        <fullName evidence="1">Uncharacterized protein</fullName>
    </submittedName>
</protein>
<keyword evidence="2" id="KW-1185">Reference proteome</keyword>
<sequence length="847" mass="99796">MEKQLRCRRVLNHSLRKYRVGVKQGRIGGLGNRCRNSSGRFMNRSAFRSKPGTAGAKTRTRGLNIEKYGNSSKQRTHNSLFGNSIICSPFPSTKKSVQGRRILSGHSKRPRSKRVKTCKAKVRRGVNQGSLTTHQACSQVFGSAKISRDHSRKYLNLSHSHQAQTAKAGKFSSKDRNFGVKPFESYFSSSPSRRRMQKRILTQHNSIESDLSCFTMKENNETNQCIQRWKHLENNDKTIIQNRLVMQQNCTDMIRKTTKQIKNMTYKLCTVVADGEYHMTLAPNTLEEVEIMEDTPVYCKMYCKGFPSPAKIVIKYISKSDLTVFTSFTRTMPDKNHCDSLYTKPNKFYIQAKDQSRLANQLSQAPFTSPLTLKNFPNEFIYLSLYSLKGCTVKISMSFPDHNPARRLSLATGGQDENYSENEAEVKEREKQERIMSQLKKRVIEEPVGDHLIQKNKDHAKFWPQIKSRSIRERKSTFTERARRYNQQKKMLIKEHMEKSKIYLQRWEVMKQKQKEQQRVMRKIENQNQFKKIWIVFVQQHKAVKLMFDELFRLKEQRIIEKKKYFYGTKLYIKIQNSLAKQSIYSDQRMLYQAIYSMDFFAQANLNIIQARAKRVFKDFILSSSNHLHVKSKFLHFSKTISSLQSRWLKIKEKKKDRMKLLLFKYELELENMIDYCNESKSKKSRALLRKLENIKPEVKQNMLELYYTKVRTLYAARFYEWRKFQLAKKDLPFENTQKMEKKIEQVKKIHSYIYEGIDPSVLISSKRLHLNQPCDDGEMSVKKKKPKTFKSMIKKSMGSFQYKRDQDIILNLPTPPFFLYIPQTQEMQLLIKKCCMVKSVDDIEDL</sequence>
<gene>
    <name evidence="1" type="ORF">ECRASSUSDP1_LOCUS559</name>
</gene>
<proteinExistence type="predicted"/>
<dbReference type="AlphaFoldDB" id="A0AAD1U4T6"/>